<keyword evidence="7" id="KW-0594">Phospholipid biosynthesis</keyword>
<dbReference type="GO" id="GO:0016301">
    <property type="term" value="F:kinase activity"/>
    <property type="evidence" value="ECO:0007669"/>
    <property type="project" value="UniProtKB-KW"/>
</dbReference>
<evidence type="ECO:0000256" key="3">
    <source>
        <dbReference type="ARBA" id="ARBA00022679"/>
    </source>
</evidence>
<name>A0A7W8HCK6_9FIRM</name>
<dbReference type="InterPro" id="IPR016064">
    <property type="entry name" value="NAD/diacylglycerol_kinase_sf"/>
</dbReference>
<evidence type="ECO:0000256" key="5">
    <source>
        <dbReference type="ARBA" id="ARBA00022777"/>
    </source>
</evidence>
<dbReference type="AlphaFoldDB" id="A0A7W8HCK6"/>
<sequence>MMKYYFILNPNARTGKGQKIWKDKLLPALRASRRPWKVFYTHFPGHCTQIVEQLTRPGGSPVTIVILGGDGTLNEAVNGIKDFSRVSLGYIPLGSSNDFSRGMEQKGADPAQTLHNILRKKHEVWLDYGVVKAPGTKEQRFIVSSGIGFDAYVTDDALHSPIKNVLNAFHLGKLTYAVISLKQLFRIRLQKASITVDGKTMDFKRFYFASSHNLPYEGGGFKFTPKASPCDGKLDICVIYNFFKGIIPVLLPTAFLGIHPIFHGVKILRGKDIHVSLERPYPVHTDGETYRPQTDIHIWCEAGKIHFIY</sequence>
<keyword evidence="6" id="KW-0067">ATP-binding</keyword>
<dbReference type="SMART" id="SM00046">
    <property type="entry name" value="DAGKc"/>
    <property type="match status" value="1"/>
</dbReference>
<protein>
    <submittedName>
        <fullName evidence="10">YegS/Rv2252/BmrU family lipid kinase</fullName>
    </submittedName>
</protein>
<dbReference type="RefSeq" id="WP_183775974.1">
    <property type="nucleotide sequence ID" value="NZ_JACHFW010000015.1"/>
</dbReference>
<dbReference type="Gene3D" id="3.40.50.10330">
    <property type="entry name" value="Probable inorganic polyphosphate/atp-NAD kinase, domain 1"/>
    <property type="match status" value="1"/>
</dbReference>
<keyword evidence="3" id="KW-0808">Transferase</keyword>
<dbReference type="Pfam" id="PF19279">
    <property type="entry name" value="YegS_C"/>
    <property type="match status" value="1"/>
</dbReference>
<dbReference type="EMBL" id="JACHFW010000015">
    <property type="protein sequence ID" value="MBB5265849.1"/>
    <property type="molecule type" value="Genomic_DNA"/>
</dbReference>
<dbReference type="InterPro" id="IPR005218">
    <property type="entry name" value="Diacylglycerol/lipid_kinase"/>
</dbReference>
<keyword evidence="8" id="KW-1208">Phospholipid metabolism</keyword>
<comment type="similarity">
    <text evidence="2">Belongs to the diacylglycerol/lipid kinase family.</text>
</comment>
<accession>A0A7W8HCK6</accession>
<evidence type="ECO:0000313" key="10">
    <source>
        <dbReference type="EMBL" id="MBB5265849.1"/>
    </source>
</evidence>
<dbReference type="PANTHER" id="PTHR12358:SF54">
    <property type="entry name" value="SPHINGOSINE KINASE RELATED PROTEIN"/>
    <property type="match status" value="1"/>
</dbReference>
<comment type="cofactor">
    <cofactor evidence="1">
        <name>Mg(2+)</name>
        <dbReference type="ChEBI" id="CHEBI:18420"/>
    </cofactor>
</comment>
<evidence type="ECO:0000259" key="9">
    <source>
        <dbReference type="PROSITE" id="PS50146"/>
    </source>
</evidence>
<reference evidence="10 11" key="1">
    <citation type="submission" date="2020-08" db="EMBL/GenBank/DDBJ databases">
        <title>Genomic Encyclopedia of Type Strains, Phase IV (KMG-IV): sequencing the most valuable type-strain genomes for metagenomic binning, comparative biology and taxonomic classification.</title>
        <authorList>
            <person name="Goeker M."/>
        </authorList>
    </citation>
    <scope>NUCLEOTIDE SEQUENCE [LARGE SCALE GENOMIC DNA]</scope>
    <source>
        <strain evidence="10 11">DSM 106146</strain>
    </source>
</reference>
<dbReference type="GO" id="GO:0005524">
    <property type="term" value="F:ATP binding"/>
    <property type="evidence" value="ECO:0007669"/>
    <property type="project" value="UniProtKB-KW"/>
</dbReference>
<dbReference type="NCBIfam" id="TIGR00147">
    <property type="entry name" value="YegS/Rv2252/BmrU family lipid kinase"/>
    <property type="match status" value="1"/>
</dbReference>
<evidence type="ECO:0000256" key="6">
    <source>
        <dbReference type="ARBA" id="ARBA00022840"/>
    </source>
</evidence>
<evidence type="ECO:0000256" key="1">
    <source>
        <dbReference type="ARBA" id="ARBA00001946"/>
    </source>
</evidence>
<evidence type="ECO:0000256" key="7">
    <source>
        <dbReference type="ARBA" id="ARBA00023209"/>
    </source>
</evidence>
<evidence type="ECO:0000256" key="8">
    <source>
        <dbReference type="ARBA" id="ARBA00023264"/>
    </source>
</evidence>
<keyword evidence="5 10" id="KW-0418">Kinase</keyword>
<comment type="caution">
    <text evidence="10">The sequence shown here is derived from an EMBL/GenBank/DDBJ whole genome shotgun (WGS) entry which is preliminary data.</text>
</comment>
<dbReference type="InterPro" id="IPR001206">
    <property type="entry name" value="Diacylglycerol_kinase_cat_dom"/>
</dbReference>
<keyword evidence="7" id="KW-0444">Lipid biosynthesis</keyword>
<organism evidence="10 11">
    <name type="scientific">Catenibacillus scindens</name>
    <dbReference type="NCBI Taxonomy" id="673271"/>
    <lineage>
        <taxon>Bacteria</taxon>
        <taxon>Bacillati</taxon>
        <taxon>Bacillota</taxon>
        <taxon>Clostridia</taxon>
        <taxon>Lachnospirales</taxon>
        <taxon>Lachnospiraceae</taxon>
        <taxon>Catenibacillus</taxon>
    </lineage>
</organism>
<keyword evidence="11" id="KW-1185">Reference proteome</keyword>
<dbReference type="PROSITE" id="PS50146">
    <property type="entry name" value="DAGK"/>
    <property type="match status" value="1"/>
</dbReference>
<feature type="domain" description="DAGKc" evidence="9">
    <location>
        <begin position="1"/>
        <end position="135"/>
    </location>
</feature>
<dbReference type="InterPro" id="IPR045540">
    <property type="entry name" value="YegS/DAGK_C"/>
</dbReference>
<proteinExistence type="inferred from homology"/>
<dbReference type="GO" id="GO:0008654">
    <property type="term" value="P:phospholipid biosynthetic process"/>
    <property type="evidence" value="ECO:0007669"/>
    <property type="project" value="UniProtKB-KW"/>
</dbReference>
<keyword evidence="7" id="KW-0443">Lipid metabolism</keyword>
<dbReference type="Pfam" id="PF00781">
    <property type="entry name" value="DAGK_cat"/>
    <property type="match status" value="1"/>
</dbReference>
<dbReference type="Proteomes" id="UP000543642">
    <property type="component" value="Unassembled WGS sequence"/>
</dbReference>
<gene>
    <name evidence="10" type="ORF">HNP82_003000</name>
</gene>
<dbReference type="InterPro" id="IPR050187">
    <property type="entry name" value="Lipid_Phosphate_FormReg"/>
</dbReference>
<evidence type="ECO:0000256" key="2">
    <source>
        <dbReference type="ARBA" id="ARBA00005983"/>
    </source>
</evidence>
<dbReference type="InterPro" id="IPR017438">
    <property type="entry name" value="ATP-NAD_kinase_N"/>
</dbReference>
<evidence type="ECO:0000313" key="11">
    <source>
        <dbReference type="Proteomes" id="UP000543642"/>
    </source>
</evidence>
<dbReference type="PANTHER" id="PTHR12358">
    <property type="entry name" value="SPHINGOSINE KINASE"/>
    <property type="match status" value="1"/>
</dbReference>
<evidence type="ECO:0000256" key="4">
    <source>
        <dbReference type="ARBA" id="ARBA00022741"/>
    </source>
</evidence>
<keyword evidence="4" id="KW-0547">Nucleotide-binding</keyword>
<dbReference type="Gene3D" id="2.60.200.40">
    <property type="match status" value="1"/>
</dbReference>
<dbReference type="SUPFAM" id="SSF111331">
    <property type="entry name" value="NAD kinase/diacylglycerol kinase-like"/>
    <property type="match status" value="1"/>
</dbReference>